<feature type="compositionally biased region" description="Polar residues" evidence="1">
    <location>
        <begin position="1"/>
        <end position="13"/>
    </location>
</feature>
<organism evidence="2 3">
    <name type="scientific">Hymenobacter montanus</name>
    <dbReference type="NCBI Taxonomy" id="2771359"/>
    <lineage>
        <taxon>Bacteria</taxon>
        <taxon>Pseudomonadati</taxon>
        <taxon>Bacteroidota</taxon>
        <taxon>Cytophagia</taxon>
        <taxon>Cytophagales</taxon>
        <taxon>Hymenobacteraceae</taxon>
        <taxon>Hymenobacter</taxon>
    </lineage>
</organism>
<accession>A0A927GJP6</accession>
<feature type="compositionally biased region" description="Polar residues" evidence="1">
    <location>
        <begin position="34"/>
        <end position="59"/>
    </location>
</feature>
<evidence type="ECO:0000313" key="3">
    <source>
        <dbReference type="Proteomes" id="UP000612233"/>
    </source>
</evidence>
<keyword evidence="3" id="KW-1185">Reference proteome</keyword>
<protein>
    <submittedName>
        <fullName evidence="2">Uncharacterized protein</fullName>
    </submittedName>
</protein>
<dbReference type="Proteomes" id="UP000612233">
    <property type="component" value="Unassembled WGS sequence"/>
</dbReference>
<reference evidence="2" key="1">
    <citation type="submission" date="2020-09" db="EMBL/GenBank/DDBJ databases">
        <authorList>
            <person name="Kim M.K."/>
        </authorList>
    </citation>
    <scope>NUCLEOTIDE SEQUENCE</scope>
    <source>
        <strain evidence="2">BT664</strain>
    </source>
</reference>
<dbReference type="EMBL" id="JACXAD010000013">
    <property type="protein sequence ID" value="MBD2768713.1"/>
    <property type="molecule type" value="Genomic_DNA"/>
</dbReference>
<name>A0A927GJP6_9BACT</name>
<evidence type="ECO:0000313" key="2">
    <source>
        <dbReference type="EMBL" id="MBD2768713.1"/>
    </source>
</evidence>
<evidence type="ECO:0000256" key="1">
    <source>
        <dbReference type="SAM" id="MobiDB-lite"/>
    </source>
</evidence>
<proteinExistence type="predicted"/>
<feature type="compositionally biased region" description="Polar residues" evidence="1">
    <location>
        <begin position="67"/>
        <end position="82"/>
    </location>
</feature>
<dbReference type="RefSeq" id="WP_191005528.1">
    <property type="nucleotide sequence ID" value="NZ_JACXAD010000013.1"/>
</dbReference>
<feature type="region of interest" description="Disordered" evidence="1">
    <location>
        <begin position="1"/>
        <end position="96"/>
    </location>
</feature>
<comment type="caution">
    <text evidence="2">The sequence shown here is derived from an EMBL/GenBank/DDBJ whole genome shotgun (WGS) entry which is preliminary data.</text>
</comment>
<dbReference type="AlphaFoldDB" id="A0A927GJP6"/>
<sequence length="96" mass="10514">MTLKKNSIPTDEQPSVVPFENEHHKKTATPKVKSATNQNVNQSHITQQGNDTKNNTPGGNFNEVRHTQANKPRSNPQGNSPMSVDRSQKGPGSRAN</sequence>
<gene>
    <name evidence="2" type="ORF">IC235_12530</name>
</gene>